<dbReference type="SUPFAM" id="SSF55874">
    <property type="entry name" value="ATPase domain of HSP90 chaperone/DNA topoisomerase II/histidine kinase"/>
    <property type="match status" value="1"/>
</dbReference>
<dbReference type="InterPro" id="IPR003661">
    <property type="entry name" value="HisK_dim/P_dom"/>
</dbReference>
<dbReference type="InterPro" id="IPR000014">
    <property type="entry name" value="PAS"/>
</dbReference>
<dbReference type="InterPro" id="IPR004358">
    <property type="entry name" value="Sig_transdc_His_kin-like_C"/>
</dbReference>
<name>A0A1G6QPP0_9BACT</name>
<evidence type="ECO:0000313" key="10">
    <source>
        <dbReference type="Proteomes" id="UP000199411"/>
    </source>
</evidence>
<dbReference type="SMART" id="SM00091">
    <property type="entry name" value="PAS"/>
    <property type="match status" value="1"/>
</dbReference>
<dbReference type="InterPro" id="IPR005467">
    <property type="entry name" value="His_kinase_dom"/>
</dbReference>
<dbReference type="PRINTS" id="PR00344">
    <property type="entry name" value="BCTRLSENSOR"/>
</dbReference>
<dbReference type="PANTHER" id="PTHR43711:SF1">
    <property type="entry name" value="HISTIDINE KINASE 1"/>
    <property type="match status" value="1"/>
</dbReference>
<dbReference type="Pfam" id="PF02518">
    <property type="entry name" value="HATPase_c"/>
    <property type="match status" value="1"/>
</dbReference>
<keyword evidence="5" id="KW-0418">Kinase</keyword>
<accession>A0A1G6QPP0</accession>
<evidence type="ECO:0000256" key="1">
    <source>
        <dbReference type="ARBA" id="ARBA00000085"/>
    </source>
</evidence>
<dbReference type="Pfam" id="PF00989">
    <property type="entry name" value="PAS"/>
    <property type="match status" value="1"/>
</dbReference>
<sequence length="366" mass="41684">MNKNLENLEYIFEKLIETTQNLEKSHELLKQKISYLEAKLENNRKYLENILNSITNGVCTIDLNLKINFLNPAAKKILSIEDYQDKSLKDVFNIDTKNIDEVLDYFNKREVYNIKLDSINNRKLKINASAVYDKDLIIGAVLVFEDITKLEALELENKQKEKLATLGQMAASIAHDIRNPLASIQLFVSLLEEDESDKKEIIKNININIKRIDEIITNTLLISKKVIAKKEQIKLNELIEQIEKEVINKLVTYNVIFVKNVQPVTVVSDVNLLRSIITNLLTNAIEAAKTSVELFVSVFNNKLVIIVKDDGCALNDTNTIFEPFFSEKKSGVGLGLFIVKKAIEALDGKIKVFNVKKTIFIVKINV</sequence>
<evidence type="ECO:0000256" key="5">
    <source>
        <dbReference type="ARBA" id="ARBA00022777"/>
    </source>
</evidence>
<dbReference type="InterPro" id="IPR035965">
    <property type="entry name" value="PAS-like_dom_sf"/>
</dbReference>
<keyword evidence="7" id="KW-0175">Coiled coil</keyword>
<keyword evidence="6" id="KW-0902">Two-component regulatory system</keyword>
<dbReference type="InterPro" id="IPR013767">
    <property type="entry name" value="PAS_fold"/>
</dbReference>
<dbReference type="GO" id="GO:0006355">
    <property type="term" value="P:regulation of DNA-templated transcription"/>
    <property type="evidence" value="ECO:0007669"/>
    <property type="project" value="InterPro"/>
</dbReference>
<dbReference type="Gene3D" id="3.30.450.20">
    <property type="entry name" value="PAS domain"/>
    <property type="match status" value="1"/>
</dbReference>
<reference evidence="10" key="1">
    <citation type="submission" date="2016-10" db="EMBL/GenBank/DDBJ databases">
        <authorList>
            <person name="Varghese N."/>
            <person name="Submissions S."/>
        </authorList>
    </citation>
    <scope>NUCLEOTIDE SEQUENCE [LARGE SCALE GENOMIC DNA]</scope>
    <source>
        <strain evidence="10">DSM 8415</strain>
    </source>
</reference>
<dbReference type="CDD" id="cd00082">
    <property type="entry name" value="HisKA"/>
    <property type="match status" value="1"/>
</dbReference>
<dbReference type="RefSeq" id="WP_025391663.1">
    <property type="nucleotide sequence ID" value="NZ_FMYU01000012.1"/>
</dbReference>
<dbReference type="PANTHER" id="PTHR43711">
    <property type="entry name" value="TWO-COMPONENT HISTIDINE KINASE"/>
    <property type="match status" value="1"/>
</dbReference>
<dbReference type="SMART" id="SM00387">
    <property type="entry name" value="HATPase_c"/>
    <property type="match status" value="1"/>
</dbReference>
<feature type="coiled-coil region" evidence="7">
    <location>
        <begin position="12"/>
        <end position="39"/>
    </location>
</feature>
<protein>
    <recommendedName>
        <fullName evidence="2">histidine kinase</fullName>
        <ecNumber evidence="2">2.7.13.3</ecNumber>
    </recommendedName>
</protein>
<dbReference type="InterPro" id="IPR036097">
    <property type="entry name" value="HisK_dim/P_sf"/>
</dbReference>
<dbReference type="Pfam" id="PF00512">
    <property type="entry name" value="HisKA"/>
    <property type="match status" value="1"/>
</dbReference>
<evidence type="ECO:0000259" key="8">
    <source>
        <dbReference type="PROSITE" id="PS50109"/>
    </source>
</evidence>
<evidence type="ECO:0000256" key="6">
    <source>
        <dbReference type="ARBA" id="ARBA00023012"/>
    </source>
</evidence>
<keyword evidence="10" id="KW-1185">Reference proteome</keyword>
<dbReference type="GO" id="GO:0000155">
    <property type="term" value="F:phosphorelay sensor kinase activity"/>
    <property type="evidence" value="ECO:0007669"/>
    <property type="project" value="InterPro"/>
</dbReference>
<evidence type="ECO:0000256" key="7">
    <source>
        <dbReference type="SAM" id="Coils"/>
    </source>
</evidence>
<keyword evidence="3" id="KW-0597">Phosphoprotein</keyword>
<dbReference type="InterPro" id="IPR036890">
    <property type="entry name" value="HATPase_C_sf"/>
</dbReference>
<evidence type="ECO:0000256" key="3">
    <source>
        <dbReference type="ARBA" id="ARBA00022553"/>
    </source>
</evidence>
<proteinExistence type="predicted"/>
<dbReference type="InterPro" id="IPR003594">
    <property type="entry name" value="HATPase_dom"/>
</dbReference>
<dbReference type="EMBL" id="FMYU01000012">
    <property type="protein sequence ID" value="SDC93974.1"/>
    <property type="molecule type" value="Genomic_DNA"/>
</dbReference>
<dbReference type="EC" id="2.7.13.3" evidence="2"/>
<dbReference type="SUPFAM" id="SSF47384">
    <property type="entry name" value="Homodimeric domain of signal transducing histidine kinase"/>
    <property type="match status" value="1"/>
</dbReference>
<dbReference type="InterPro" id="IPR050736">
    <property type="entry name" value="Sensor_HK_Regulatory"/>
</dbReference>
<dbReference type="Gene3D" id="1.10.287.130">
    <property type="match status" value="1"/>
</dbReference>
<evidence type="ECO:0000313" key="9">
    <source>
        <dbReference type="EMBL" id="SDC93974.1"/>
    </source>
</evidence>
<comment type="catalytic activity">
    <reaction evidence="1">
        <text>ATP + protein L-histidine = ADP + protein N-phospho-L-histidine.</text>
        <dbReference type="EC" id="2.7.13.3"/>
    </reaction>
</comment>
<dbReference type="Gene3D" id="3.30.565.10">
    <property type="entry name" value="Histidine kinase-like ATPase, C-terminal domain"/>
    <property type="match status" value="1"/>
</dbReference>
<evidence type="ECO:0000256" key="4">
    <source>
        <dbReference type="ARBA" id="ARBA00022679"/>
    </source>
</evidence>
<dbReference type="AlphaFoldDB" id="A0A1G6QPP0"/>
<keyword evidence="4" id="KW-0808">Transferase</keyword>
<dbReference type="SUPFAM" id="SSF55785">
    <property type="entry name" value="PYP-like sensor domain (PAS domain)"/>
    <property type="match status" value="1"/>
</dbReference>
<dbReference type="PROSITE" id="PS50109">
    <property type="entry name" value="HIS_KIN"/>
    <property type="match status" value="1"/>
</dbReference>
<evidence type="ECO:0000256" key="2">
    <source>
        <dbReference type="ARBA" id="ARBA00012438"/>
    </source>
</evidence>
<organism evidence="9 10">
    <name type="scientific">Desulfurella multipotens</name>
    <dbReference type="NCBI Taxonomy" id="79269"/>
    <lineage>
        <taxon>Bacteria</taxon>
        <taxon>Pseudomonadati</taxon>
        <taxon>Campylobacterota</taxon>
        <taxon>Desulfurellia</taxon>
        <taxon>Desulfurellales</taxon>
        <taxon>Desulfurellaceae</taxon>
        <taxon>Desulfurella</taxon>
    </lineage>
</organism>
<dbReference type="SMART" id="SM00388">
    <property type="entry name" value="HisKA"/>
    <property type="match status" value="1"/>
</dbReference>
<feature type="domain" description="Histidine kinase" evidence="8">
    <location>
        <begin position="172"/>
        <end position="366"/>
    </location>
</feature>
<dbReference type="OrthoDB" id="9805967at2"/>
<gene>
    <name evidence="9" type="ORF">SAMN05660835_01629</name>
</gene>
<dbReference type="Proteomes" id="UP000199411">
    <property type="component" value="Unassembled WGS sequence"/>
</dbReference>